<dbReference type="SUPFAM" id="SSF53187">
    <property type="entry name" value="Zn-dependent exopeptidases"/>
    <property type="match status" value="1"/>
</dbReference>
<sequence>MLDPIDRSTEAALGDRVDPEELQRHVDAFDGTERISGTDDEWQASEYVVETLREYGCEAEIHEFEGYISVPEDAQVDVTTPTRETFDEAITTSFGASTPPAASRGTSSASTT</sequence>
<evidence type="ECO:0000313" key="2">
    <source>
        <dbReference type="EMBL" id="KPN31078.1"/>
    </source>
</evidence>
<reference evidence="3" key="1">
    <citation type="submission" date="2013-11" db="EMBL/GenBank/DDBJ databases">
        <authorList>
            <person name="Hoang H.T."/>
            <person name="Killian M.L."/>
            <person name="Madson D.M."/>
            <person name="Arruda P.H.E."/>
            <person name="Sun D."/>
            <person name="Schwartz K.J."/>
            <person name="Yoon K."/>
        </authorList>
    </citation>
    <scope>NUCLEOTIDE SEQUENCE [LARGE SCALE GENOMIC DNA]</scope>
    <source>
        <strain evidence="3">CDK2</strain>
    </source>
</reference>
<organism evidence="2 3">
    <name type="scientific">Halolamina pelagica</name>
    <dbReference type="NCBI Taxonomy" id="699431"/>
    <lineage>
        <taxon>Archaea</taxon>
        <taxon>Methanobacteriati</taxon>
        <taxon>Methanobacteriota</taxon>
        <taxon>Stenosarchaea group</taxon>
        <taxon>Halobacteria</taxon>
        <taxon>Halobacteriales</taxon>
        <taxon>Haloferacaceae</taxon>
    </lineage>
</organism>
<accession>A0A0P7GPR7</accession>
<dbReference type="RefSeq" id="WP_054583819.1">
    <property type="nucleotide sequence ID" value="NZ_LGUC01000001.1"/>
</dbReference>
<dbReference type="Proteomes" id="UP000050535">
    <property type="component" value="Unassembled WGS sequence"/>
</dbReference>
<dbReference type="AlphaFoldDB" id="A0A0P7GPR7"/>
<evidence type="ECO:0000313" key="3">
    <source>
        <dbReference type="Proteomes" id="UP000050535"/>
    </source>
</evidence>
<dbReference type="STRING" id="699431.SY89_01820"/>
<dbReference type="Gene3D" id="3.50.30.30">
    <property type="match status" value="1"/>
</dbReference>
<dbReference type="Gene3D" id="3.40.630.10">
    <property type="entry name" value="Zn peptidases"/>
    <property type="match status" value="1"/>
</dbReference>
<feature type="region of interest" description="Disordered" evidence="1">
    <location>
        <begin position="90"/>
        <end position="112"/>
    </location>
</feature>
<name>A0A0P7GPR7_9EURY</name>
<keyword evidence="3" id="KW-1185">Reference proteome</keyword>
<feature type="region of interest" description="Disordered" evidence="1">
    <location>
        <begin position="1"/>
        <end position="22"/>
    </location>
</feature>
<dbReference type="EMBL" id="LGUC01000001">
    <property type="protein sequence ID" value="KPN31078.1"/>
    <property type="molecule type" value="Genomic_DNA"/>
</dbReference>
<gene>
    <name evidence="2" type="ORF">SY89_01820</name>
</gene>
<evidence type="ECO:0000256" key="1">
    <source>
        <dbReference type="SAM" id="MobiDB-lite"/>
    </source>
</evidence>
<comment type="caution">
    <text evidence="2">The sequence shown here is derived from an EMBL/GenBank/DDBJ whole genome shotgun (WGS) entry which is preliminary data.</text>
</comment>
<proteinExistence type="predicted"/>
<protein>
    <submittedName>
        <fullName evidence="2">Uncharacterized protein</fullName>
    </submittedName>
</protein>
<feature type="compositionally biased region" description="Low complexity" evidence="1">
    <location>
        <begin position="96"/>
        <end position="112"/>
    </location>
</feature>